<name>A0ACC2YL14_9PEZI</name>
<dbReference type="EMBL" id="JAPDRP010000026">
    <property type="protein sequence ID" value="KAJ9635955.1"/>
    <property type="molecule type" value="Genomic_DNA"/>
</dbReference>
<evidence type="ECO:0000313" key="1">
    <source>
        <dbReference type="EMBL" id="KAJ9635955.1"/>
    </source>
</evidence>
<reference evidence="1" key="1">
    <citation type="submission" date="2022-10" db="EMBL/GenBank/DDBJ databases">
        <title>Culturing micro-colonial fungi from biological soil crusts in the Mojave desert and describing Neophaeococcomyces mojavensis, and introducing the new genera and species Taxawa tesnikishii.</title>
        <authorList>
            <person name="Kurbessoian T."/>
            <person name="Stajich J.E."/>
        </authorList>
    </citation>
    <scope>NUCLEOTIDE SEQUENCE</scope>
    <source>
        <strain evidence="1">JES_115</strain>
    </source>
</reference>
<dbReference type="Proteomes" id="UP001172680">
    <property type="component" value="Unassembled WGS sequence"/>
</dbReference>
<comment type="caution">
    <text evidence="1">The sequence shown here is derived from an EMBL/GenBank/DDBJ whole genome shotgun (WGS) entry which is preliminary data.</text>
</comment>
<keyword evidence="2" id="KW-1185">Reference proteome</keyword>
<accession>A0ACC2YL14</accession>
<protein>
    <submittedName>
        <fullName evidence="1">Uncharacterized protein</fullName>
    </submittedName>
</protein>
<gene>
    <name evidence="1" type="ORF">H2199_008309</name>
</gene>
<proteinExistence type="predicted"/>
<evidence type="ECO:0000313" key="2">
    <source>
        <dbReference type="Proteomes" id="UP001172680"/>
    </source>
</evidence>
<organism evidence="1 2">
    <name type="scientific">Coniosporium tulheliwenetii</name>
    <dbReference type="NCBI Taxonomy" id="3383036"/>
    <lineage>
        <taxon>Eukaryota</taxon>
        <taxon>Fungi</taxon>
        <taxon>Dikarya</taxon>
        <taxon>Ascomycota</taxon>
        <taxon>Pezizomycotina</taxon>
        <taxon>Dothideomycetes</taxon>
        <taxon>Dothideomycetes incertae sedis</taxon>
        <taxon>Coniosporium</taxon>
    </lineage>
</organism>
<sequence>MVEARVAILQQYTATTQDFETLLLPSKKSKEMVETLVESVERSTELAAVDDELRAKNQTLIERLERVQAAEHEGKRKIKEMENANRKLRERVERVRITDQSRLTTRKSEKRPPSEPQELNGPRPKRRRGAQFDVKGWKRDYEKVGSGTIWGTPGKQVRASIIEALAYEIGDANNLEEIIQEEVRSDFLDQVSPLKE</sequence>